<dbReference type="CDD" id="cd00158">
    <property type="entry name" value="RHOD"/>
    <property type="match status" value="1"/>
</dbReference>
<dbReference type="Pfam" id="PF00581">
    <property type="entry name" value="Rhodanese"/>
    <property type="match status" value="1"/>
</dbReference>
<dbReference type="PROSITE" id="PS50206">
    <property type="entry name" value="RHODANESE_3"/>
    <property type="match status" value="1"/>
</dbReference>
<dbReference type="InterPro" id="IPR001307">
    <property type="entry name" value="Thiosulphate_STrfase_CS"/>
</dbReference>
<keyword evidence="3" id="KW-1185">Reference proteome</keyword>
<dbReference type="PANTHER" id="PTHR43031:SF1">
    <property type="entry name" value="PYRIDINE NUCLEOTIDE-DISULPHIDE OXIDOREDUCTASE"/>
    <property type="match status" value="1"/>
</dbReference>
<dbReference type="Proteomes" id="UP000694001">
    <property type="component" value="Chromosome"/>
</dbReference>
<dbReference type="InterPro" id="IPR001763">
    <property type="entry name" value="Rhodanese-like_dom"/>
</dbReference>
<dbReference type="PANTHER" id="PTHR43031">
    <property type="entry name" value="FAD-DEPENDENT OXIDOREDUCTASE"/>
    <property type="match status" value="1"/>
</dbReference>
<dbReference type="EMBL" id="CP076448">
    <property type="protein sequence ID" value="QXM24443.1"/>
    <property type="molecule type" value="Genomic_DNA"/>
</dbReference>
<organism evidence="2 3">
    <name type="scientific">Elioraea tepida</name>
    <dbReference type="NCBI Taxonomy" id="2843330"/>
    <lineage>
        <taxon>Bacteria</taxon>
        <taxon>Pseudomonadati</taxon>
        <taxon>Pseudomonadota</taxon>
        <taxon>Alphaproteobacteria</taxon>
        <taxon>Acetobacterales</taxon>
        <taxon>Elioraeaceae</taxon>
        <taxon>Elioraea</taxon>
    </lineage>
</organism>
<evidence type="ECO:0000313" key="3">
    <source>
        <dbReference type="Proteomes" id="UP000694001"/>
    </source>
</evidence>
<reference evidence="2" key="1">
    <citation type="submission" date="2021-06" db="EMBL/GenBank/DDBJ databases">
        <title>Elioraea tepida, sp. nov., a moderately thermophilic aerobic anoxygenic phototrophic bacterium isolated from an alkaline siliceous hot spring mat community in Yellowstone National Park, WY, USA.</title>
        <authorList>
            <person name="Saini M.K."/>
            <person name="Yoshida S."/>
            <person name="Sebastian A."/>
            <person name="Hirose S."/>
            <person name="Hara E."/>
            <person name="Tamaki H."/>
            <person name="Soulier N.T."/>
            <person name="Albert I."/>
            <person name="Hanada S."/>
            <person name="Bryant D.A."/>
            <person name="Tank M."/>
        </authorList>
    </citation>
    <scope>NUCLEOTIDE SEQUENCE</scope>
    <source>
        <strain evidence="2">MS-P2</strain>
    </source>
</reference>
<protein>
    <submittedName>
        <fullName evidence="2">Rhodanese-like domain-containing protein</fullName>
    </submittedName>
</protein>
<dbReference type="SMART" id="SM00450">
    <property type="entry name" value="RHOD"/>
    <property type="match status" value="1"/>
</dbReference>
<evidence type="ECO:0000313" key="2">
    <source>
        <dbReference type="EMBL" id="QXM24443.1"/>
    </source>
</evidence>
<proteinExistence type="predicted"/>
<name>A0A975YJH1_9PROT</name>
<feature type="domain" description="Rhodanese" evidence="1">
    <location>
        <begin position="47"/>
        <end position="143"/>
    </location>
</feature>
<dbReference type="PROSITE" id="PS00380">
    <property type="entry name" value="RHODANESE_1"/>
    <property type="match status" value="1"/>
</dbReference>
<dbReference type="InterPro" id="IPR050229">
    <property type="entry name" value="GlpE_sulfurtransferase"/>
</dbReference>
<gene>
    <name evidence="2" type="ORF">KO353_14550</name>
</gene>
<accession>A0A975YJH1</accession>
<sequence length="167" mass="18066">MRFLPEHCAGLPDPRDPAVTLAHVEQAIRRLHPVPHVTPQELEALLASAGTVLFDVRTEAEFRVGHLPGAIRLDPAIKTERFVALHGAGCAGRVIVFACSVGLRSARLAERVGPALSALGPVSVANLLGGLFRWYAEARRPALPALHPFDQAWGTLLERTLRAQPSR</sequence>
<dbReference type="AlphaFoldDB" id="A0A975YJH1"/>
<dbReference type="KEGG" id="elio:KO353_14550"/>
<evidence type="ECO:0000259" key="1">
    <source>
        <dbReference type="PROSITE" id="PS50206"/>
    </source>
</evidence>
<dbReference type="RefSeq" id="WP_218285500.1">
    <property type="nucleotide sequence ID" value="NZ_CP076448.1"/>
</dbReference>
<dbReference type="GO" id="GO:0004792">
    <property type="term" value="F:thiosulfate-cyanide sulfurtransferase activity"/>
    <property type="evidence" value="ECO:0007669"/>
    <property type="project" value="InterPro"/>
</dbReference>